<evidence type="ECO:0000256" key="3">
    <source>
        <dbReference type="ARBA" id="ARBA00022989"/>
    </source>
</evidence>
<accession>A0A397VSN2</accession>
<sequence>MEKSLTIFNCVLKTVSMFIYCMGIAPIVWAAYSDEFATRRKVYLVSITVFIISTIICAVARNIWLLFVMRVVQACGSSAVLSIGAGIISDIYVSTERGHAYGLFYLAYWFGPFLGPMCGGYLTEYLGWRWMFWFLAIYGGIIFLIIIFFLPETFRTVSSPIGTSSTTRFNPIAPLKLLRHPNVILVIIYTSILSCIIHIQYISVPRNFSQRYNLLSSTIGLLFVAPAVGCAFGSLLGGKYSDLFCVKRKLKMVALAIQK</sequence>
<dbReference type="Proteomes" id="UP000266673">
    <property type="component" value="Unassembled WGS sequence"/>
</dbReference>
<dbReference type="InterPro" id="IPR020846">
    <property type="entry name" value="MFS_dom"/>
</dbReference>
<reference evidence="7 8" key="1">
    <citation type="submission" date="2018-06" db="EMBL/GenBank/DDBJ databases">
        <title>Comparative genomics reveals the genomic features of Rhizophagus irregularis, R. cerebriforme, R. diaphanum and Gigaspora rosea, and their symbiotic lifestyle signature.</title>
        <authorList>
            <person name="Morin E."/>
            <person name="San Clemente H."/>
            <person name="Chen E.C.H."/>
            <person name="De La Providencia I."/>
            <person name="Hainaut M."/>
            <person name="Kuo A."/>
            <person name="Kohler A."/>
            <person name="Murat C."/>
            <person name="Tang N."/>
            <person name="Roy S."/>
            <person name="Loubradou J."/>
            <person name="Henrissat B."/>
            <person name="Grigoriev I.V."/>
            <person name="Corradi N."/>
            <person name="Roux C."/>
            <person name="Martin F.M."/>
        </authorList>
    </citation>
    <scope>NUCLEOTIDE SEQUENCE [LARGE SCALE GENOMIC DNA]</scope>
    <source>
        <strain evidence="7 8">DAOM 194757</strain>
    </source>
</reference>
<dbReference type="SUPFAM" id="SSF103473">
    <property type="entry name" value="MFS general substrate transporter"/>
    <property type="match status" value="1"/>
</dbReference>
<feature type="transmembrane region" description="Helical" evidence="5">
    <location>
        <begin position="6"/>
        <end position="30"/>
    </location>
</feature>
<gene>
    <name evidence="7" type="ORF">C2G38_922295</name>
</gene>
<comment type="caution">
    <text evidence="7">The sequence shown here is derived from an EMBL/GenBank/DDBJ whole genome shotgun (WGS) entry which is preliminary data.</text>
</comment>
<evidence type="ECO:0000259" key="6">
    <source>
        <dbReference type="PROSITE" id="PS50850"/>
    </source>
</evidence>
<dbReference type="STRING" id="44941.A0A397VSN2"/>
<feature type="transmembrane region" description="Helical" evidence="5">
    <location>
        <begin position="100"/>
        <end position="122"/>
    </location>
</feature>
<evidence type="ECO:0000313" key="7">
    <source>
        <dbReference type="EMBL" id="RIB22983.1"/>
    </source>
</evidence>
<protein>
    <submittedName>
        <fullName evidence="7">Major facilitator superfamily domain-containing protein</fullName>
    </submittedName>
</protein>
<evidence type="ECO:0000256" key="4">
    <source>
        <dbReference type="ARBA" id="ARBA00023136"/>
    </source>
</evidence>
<dbReference type="InterPro" id="IPR011701">
    <property type="entry name" value="MFS"/>
</dbReference>
<dbReference type="AlphaFoldDB" id="A0A397VSN2"/>
<dbReference type="Gene3D" id="1.20.1720.10">
    <property type="entry name" value="Multidrug resistance protein D"/>
    <property type="match status" value="1"/>
</dbReference>
<dbReference type="PROSITE" id="PS50850">
    <property type="entry name" value="MFS"/>
    <property type="match status" value="1"/>
</dbReference>
<dbReference type="Pfam" id="PF07690">
    <property type="entry name" value="MFS_1"/>
    <property type="match status" value="1"/>
</dbReference>
<name>A0A397VSN2_9GLOM</name>
<organism evidence="7 8">
    <name type="scientific">Gigaspora rosea</name>
    <dbReference type="NCBI Taxonomy" id="44941"/>
    <lineage>
        <taxon>Eukaryota</taxon>
        <taxon>Fungi</taxon>
        <taxon>Fungi incertae sedis</taxon>
        <taxon>Mucoromycota</taxon>
        <taxon>Glomeromycotina</taxon>
        <taxon>Glomeromycetes</taxon>
        <taxon>Diversisporales</taxon>
        <taxon>Gigasporaceae</taxon>
        <taxon>Gigaspora</taxon>
    </lineage>
</organism>
<keyword evidence="8" id="KW-1185">Reference proteome</keyword>
<comment type="subcellular location">
    <subcellularLocation>
        <location evidence="1">Membrane</location>
        <topology evidence="1">Multi-pass membrane protein</topology>
    </subcellularLocation>
</comment>
<dbReference type="GO" id="GO:0005886">
    <property type="term" value="C:plasma membrane"/>
    <property type="evidence" value="ECO:0007669"/>
    <property type="project" value="TreeGrafter"/>
</dbReference>
<feature type="transmembrane region" description="Helical" evidence="5">
    <location>
        <begin position="128"/>
        <end position="150"/>
    </location>
</feature>
<dbReference type="InterPro" id="IPR036259">
    <property type="entry name" value="MFS_trans_sf"/>
</dbReference>
<dbReference type="GO" id="GO:0022857">
    <property type="term" value="F:transmembrane transporter activity"/>
    <property type="evidence" value="ECO:0007669"/>
    <property type="project" value="InterPro"/>
</dbReference>
<feature type="domain" description="Major facilitator superfamily (MFS) profile" evidence="6">
    <location>
        <begin position="1"/>
        <end position="259"/>
    </location>
</feature>
<evidence type="ECO:0000256" key="2">
    <source>
        <dbReference type="ARBA" id="ARBA00022692"/>
    </source>
</evidence>
<dbReference type="PANTHER" id="PTHR23502">
    <property type="entry name" value="MAJOR FACILITATOR SUPERFAMILY"/>
    <property type="match status" value="1"/>
</dbReference>
<keyword evidence="4 5" id="KW-0472">Membrane</keyword>
<feature type="transmembrane region" description="Helical" evidence="5">
    <location>
        <begin position="42"/>
        <end position="65"/>
    </location>
</feature>
<feature type="transmembrane region" description="Helical" evidence="5">
    <location>
        <begin position="214"/>
        <end position="238"/>
    </location>
</feature>
<evidence type="ECO:0000256" key="5">
    <source>
        <dbReference type="SAM" id="Phobius"/>
    </source>
</evidence>
<proteinExistence type="predicted"/>
<keyword evidence="2 5" id="KW-0812">Transmembrane</keyword>
<feature type="transmembrane region" description="Helical" evidence="5">
    <location>
        <begin position="183"/>
        <end position="202"/>
    </location>
</feature>
<keyword evidence="3 5" id="KW-1133">Transmembrane helix</keyword>
<dbReference type="PANTHER" id="PTHR23502:SF5">
    <property type="entry name" value="QUINIDINE RESISTANCE PROTEIN 3"/>
    <property type="match status" value="1"/>
</dbReference>
<evidence type="ECO:0000313" key="8">
    <source>
        <dbReference type="Proteomes" id="UP000266673"/>
    </source>
</evidence>
<dbReference type="EMBL" id="QKWP01000284">
    <property type="protein sequence ID" value="RIB22983.1"/>
    <property type="molecule type" value="Genomic_DNA"/>
</dbReference>
<dbReference type="OrthoDB" id="2130629at2759"/>
<evidence type="ECO:0000256" key="1">
    <source>
        <dbReference type="ARBA" id="ARBA00004141"/>
    </source>
</evidence>